<dbReference type="AlphaFoldDB" id="A0A1M7RUZ3"/>
<sequence length="165" mass="18935">METTVTLQPPFEFYLWVWLFAISALLLSVAFLLIMRHFYKKAQSQVEATKEGPVFIQPSQRVVTNAKGRYVGMIQAVLADYNAKKITKRDGYQKLSIIIRGFVQETTGINVENYTLYEIKGLGIEKLNKLIEEYYVPEFAEDNRATRMSFEASCNSAMGVIKTWN</sequence>
<keyword evidence="1" id="KW-0472">Membrane</keyword>
<dbReference type="RefSeq" id="WP_072700567.1">
    <property type="nucleotide sequence ID" value="NZ_FRDH01000003.1"/>
</dbReference>
<evidence type="ECO:0000256" key="1">
    <source>
        <dbReference type="SAM" id="Phobius"/>
    </source>
</evidence>
<protein>
    <submittedName>
        <fullName evidence="2">Uncharacterized protein</fullName>
    </submittedName>
</protein>
<evidence type="ECO:0000313" key="2">
    <source>
        <dbReference type="EMBL" id="SHN50083.1"/>
    </source>
</evidence>
<proteinExistence type="predicted"/>
<dbReference type="Proteomes" id="UP000184097">
    <property type="component" value="Unassembled WGS sequence"/>
</dbReference>
<dbReference type="EMBL" id="FRDH01000003">
    <property type="protein sequence ID" value="SHN50083.1"/>
    <property type="molecule type" value="Genomic_DNA"/>
</dbReference>
<keyword evidence="1" id="KW-0812">Transmembrane</keyword>
<keyword evidence="1" id="KW-1133">Transmembrane helix</keyword>
<reference evidence="2 3" key="1">
    <citation type="submission" date="2016-12" db="EMBL/GenBank/DDBJ databases">
        <authorList>
            <person name="Song W.-J."/>
            <person name="Kurnit D.M."/>
        </authorList>
    </citation>
    <scope>NUCLEOTIDE SEQUENCE [LARGE SCALE GENOMIC DNA]</scope>
    <source>
        <strain evidence="2 3">DSM 14810</strain>
    </source>
</reference>
<organism evidence="2 3">
    <name type="scientific">Butyrivibrio hungatei DSM 14810</name>
    <dbReference type="NCBI Taxonomy" id="1121132"/>
    <lineage>
        <taxon>Bacteria</taxon>
        <taxon>Bacillati</taxon>
        <taxon>Bacillota</taxon>
        <taxon>Clostridia</taxon>
        <taxon>Lachnospirales</taxon>
        <taxon>Lachnospiraceae</taxon>
        <taxon>Butyrivibrio</taxon>
    </lineage>
</organism>
<evidence type="ECO:0000313" key="3">
    <source>
        <dbReference type="Proteomes" id="UP000184097"/>
    </source>
</evidence>
<name>A0A1M7RUZ3_9FIRM</name>
<gene>
    <name evidence="2" type="ORF">SAMN02745247_00424</name>
</gene>
<feature type="transmembrane region" description="Helical" evidence="1">
    <location>
        <begin position="13"/>
        <end position="34"/>
    </location>
</feature>
<accession>A0A1M7RUZ3</accession>